<organism evidence="1">
    <name type="scientific">marine metagenome</name>
    <dbReference type="NCBI Taxonomy" id="408172"/>
    <lineage>
        <taxon>unclassified sequences</taxon>
        <taxon>metagenomes</taxon>
        <taxon>ecological metagenomes</taxon>
    </lineage>
</organism>
<proteinExistence type="predicted"/>
<gene>
    <name evidence="1" type="ORF">METZ01_LOCUS190438</name>
</gene>
<dbReference type="EMBL" id="UINC01039299">
    <property type="protein sequence ID" value="SVB37584.1"/>
    <property type="molecule type" value="Genomic_DNA"/>
</dbReference>
<protein>
    <submittedName>
        <fullName evidence="1">Uncharacterized protein</fullName>
    </submittedName>
</protein>
<dbReference type="AlphaFoldDB" id="A0A382DHY3"/>
<evidence type="ECO:0000313" key="1">
    <source>
        <dbReference type="EMBL" id="SVB37584.1"/>
    </source>
</evidence>
<name>A0A382DHY3_9ZZZZ</name>
<sequence length="32" mass="3377">MEPISFDGSYVSMLHYFIGSIAEGVATVAGIN</sequence>
<reference evidence="1" key="1">
    <citation type="submission" date="2018-05" db="EMBL/GenBank/DDBJ databases">
        <authorList>
            <person name="Lanie J.A."/>
            <person name="Ng W.-L."/>
            <person name="Kazmierczak K.M."/>
            <person name="Andrzejewski T.M."/>
            <person name="Davidsen T.M."/>
            <person name="Wayne K.J."/>
            <person name="Tettelin H."/>
            <person name="Glass J.I."/>
            <person name="Rusch D."/>
            <person name="Podicherti R."/>
            <person name="Tsui H.-C.T."/>
            <person name="Winkler M.E."/>
        </authorList>
    </citation>
    <scope>NUCLEOTIDE SEQUENCE</scope>
</reference>
<accession>A0A382DHY3</accession>